<dbReference type="Proteomes" id="UP000317536">
    <property type="component" value="Unassembled WGS sequence"/>
</dbReference>
<organism evidence="1 2">
    <name type="scientific">Bifidobacterium asteroides</name>
    <dbReference type="NCBI Taxonomy" id="1684"/>
    <lineage>
        <taxon>Bacteria</taxon>
        <taxon>Bacillati</taxon>
        <taxon>Actinomycetota</taxon>
        <taxon>Actinomycetes</taxon>
        <taxon>Bifidobacteriales</taxon>
        <taxon>Bifidobacteriaceae</taxon>
        <taxon>Bifidobacterium</taxon>
    </lineage>
</organism>
<proteinExistence type="predicted"/>
<evidence type="ECO:0008006" key="3">
    <source>
        <dbReference type="Google" id="ProtNLM"/>
    </source>
</evidence>
<dbReference type="InterPro" id="IPR058009">
    <property type="entry name" value="TTP_Phage_16"/>
</dbReference>
<accession>A0A556R9V6</accession>
<evidence type="ECO:0000313" key="1">
    <source>
        <dbReference type="EMBL" id="TSJ85672.1"/>
    </source>
</evidence>
<reference evidence="1 2" key="1">
    <citation type="submission" date="2019-07" db="EMBL/GenBank/DDBJ databases">
        <title>Bifidobacterium asteroides genomes.</title>
        <authorList>
            <person name="Zheng H."/>
        </authorList>
    </citation>
    <scope>NUCLEOTIDE SEQUENCE [LARGE SCALE GENOMIC DNA]</scope>
    <source>
        <strain evidence="1 2">W8111</strain>
    </source>
</reference>
<sequence>MADTTNPTTPAAPTGLPTATIEDGNILTIFVPGFDGIKDMSKPTVAELNKEGNLNLSQYLDGTGWKLNHTQEMIKDDREASAQAGEIPGAEKFDGGSLQIINNVNTDEPNKAFETLRKGVQGYFVRRRNKTQIAFEAGQTVSVFKVTIGITTPVAHAANALTKSQTSFSVAPGSYDETATVTA</sequence>
<protein>
    <recommendedName>
        <fullName evidence="3">Phage tail protein</fullName>
    </recommendedName>
</protein>
<dbReference type="AlphaFoldDB" id="A0A556R9V6"/>
<name>A0A556R9V6_9BIFI</name>
<comment type="caution">
    <text evidence="1">The sequence shown here is derived from an EMBL/GenBank/DDBJ whole genome shotgun (WGS) entry which is preliminary data.</text>
</comment>
<evidence type="ECO:0000313" key="2">
    <source>
        <dbReference type="Proteomes" id="UP000317536"/>
    </source>
</evidence>
<dbReference type="EMBL" id="VMHJ01000002">
    <property type="protein sequence ID" value="TSJ85672.1"/>
    <property type="molecule type" value="Genomic_DNA"/>
</dbReference>
<dbReference type="Pfam" id="PF25595">
    <property type="entry name" value="Phage_TTP_16"/>
    <property type="match status" value="1"/>
</dbReference>
<gene>
    <name evidence="1" type="ORF">FPK29_04745</name>
</gene>